<feature type="domain" description="Major facilitator superfamily (MFS) profile" evidence="8">
    <location>
        <begin position="111"/>
        <end position="631"/>
    </location>
</feature>
<evidence type="ECO:0000259" key="8">
    <source>
        <dbReference type="PROSITE" id="PS50850"/>
    </source>
</evidence>
<dbReference type="SUPFAM" id="SSF103473">
    <property type="entry name" value="MFS general substrate transporter"/>
    <property type="match status" value="1"/>
</dbReference>
<dbReference type="PROSITE" id="PS50850">
    <property type="entry name" value="MFS"/>
    <property type="match status" value="1"/>
</dbReference>
<feature type="region of interest" description="Disordered" evidence="6">
    <location>
        <begin position="1"/>
        <end position="102"/>
    </location>
</feature>
<protein>
    <recommendedName>
        <fullName evidence="8">Major facilitator superfamily (MFS) profile domain-containing protein</fullName>
    </recommendedName>
</protein>
<feature type="transmembrane region" description="Helical" evidence="7">
    <location>
        <begin position="407"/>
        <end position="431"/>
    </location>
</feature>
<dbReference type="InterPro" id="IPR036259">
    <property type="entry name" value="MFS_trans_sf"/>
</dbReference>
<name>A0ABR3TD80_9PEZI</name>
<feature type="compositionally biased region" description="Basic and acidic residues" evidence="6">
    <location>
        <begin position="93"/>
        <end position="102"/>
    </location>
</feature>
<evidence type="ECO:0000256" key="4">
    <source>
        <dbReference type="ARBA" id="ARBA00022989"/>
    </source>
</evidence>
<keyword evidence="3 7" id="KW-0812">Transmembrane</keyword>
<evidence type="ECO:0000313" key="9">
    <source>
        <dbReference type="EMBL" id="KAL1637470.1"/>
    </source>
</evidence>
<reference evidence="9 10" key="1">
    <citation type="submission" date="2024-02" db="EMBL/GenBank/DDBJ databases">
        <title>De novo assembly and annotation of 12 fungi associated with fruit tree decline syndrome in Ontario, Canada.</title>
        <authorList>
            <person name="Sulman M."/>
            <person name="Ellouze W."/>
            <person name="Ilyukhin E."/>
        </authorList>
    </citation>
    <scope>NUCLEOTIDE SEQUENCE [LARGE SCALE GENOMIC DNA]</scope>
    <source>
        <strain evidence="9 10">M1-105</strain>
    </source>
</reference>
<feature type="transmembrane region" description="Helical" evidence="7">
    <location>
        <begin position="296"/>
        <end position="318"/>
    </location>
</feature>
<dbReference type="EMBL" id="JAJVDC020000003">
    <property type="protein sequence ID" value="KAL1637470.1"/>
    <property type="molecule type" value="Genomic_DNA"/>
</dbReference>
<accession>A0ABR3TD80</accession>
<evidence type="ECO:0000256" key="2">
    <source>
        <dbReference type="ARBA" id="ARBA00022448"/>
    </source>
</evidence>
<dbReference type="PANTHER" id="PTHR23504">
    <property type="entry name" value="MAJOR FACILITATOR SUPERFAMILY DOMAIN-CONTAINING PROTEIN 10"/>
    <property type="match status" value="1"/>
</dbReference>
<dbReference type="PANTHER" id="PTHR23504:SF6">
    <property type="entry name" value="MULTIDRUG TRANSPORTER, PUTATIVE (AFU_ORTHOLOGUE AFUA_4G08740)-RELATED"/>
    <property type="match status" value="1"/>
</dbReference>
<dbReference type="Gene3D" id="1.20.1250.20">
    <property type="entry name" value="MFS general substrate transporter like domains"/>
    <property type="match status" value="1"/>
</dbReference>
<keyword evidence="2" id="KW-0813">Transport</keyword>
<feature type="compositionally biased region" description="Polar residues" evidence="6">
    <location>
        <begin position="43"/>
        <end position="53"/>
    </location>
</feature>
<feature type="transmembrane region" description="Helical" evidence="7">
    <location>
        <begin position="467"/>
        <end position="489"/>
    </location>
</feature>
<organism evidence="9 10">
    <name type="scientific">Neofusicoccum ribis</name>
    <dbReference type="NCBI Taxonomy" id="45134"/>
    <lineage>
        <taxon>Eukaryota</taxon>
        <taxon>Fungi</taxon>
        <taxon>Dikarya</taxon>
        <taxon>Ascomycota</taxon>
        <taxon>Pezizomycotina</taxon>
        <taxon>Dothideomycetes</taxon>
        <taxon>Dothideomycetes incertae sedis</taxon>
        <taxon>Botryosphaeriales</taxon>
        <taxon>Botryosphaeriaceae</taxon>
        <taxon>Neofusicoccum</taxon>
    </lineage>
</organism>
<evidence type="ECO:0000256" key="3">
    <source>
        <dbReference type="ARBA" id="ARBA00022692"/>
    </source>
</evidence>
<feature type="compositionally biased region" description="Polar residues" evidence="6">
    <location>
        <begin position="73"/>
        <end position="82"/>
    </location>
</feature>
<dbReference type="Pfam" id="PF07690">
    <property type="entry name" value="MFS_1"/>
    <property type="match status" value="1"/>
</dbReference>
<feature type="transmembrane region" description="Helical" evidence="7">
    <location>
        <begin position="533"/>
        <end position="552"/>
    </location>
</feature>
<keyword evidence="5 7" id="KW-0472">Membrane</keyword>
<comment type="subcellular location">
    <subcellularLocation>
        <location evidence="1">Membrane</location>
        <topology evidence="1">Multi-pass membrane protein</topology>
    </subcellularLocation>
</comment>
<gene>
    <name evidence="9" type="ORF">SLS56_000608</name>
</gene>
<keyword evidence="4 7" id="KW-1133">Transmembrane helix</keyword>
<proteinExistence type="predicted"/>
<feature type="compositionally biased region" description="Polar residues" evidence="6">
    <location>
        <begin position="1"/>
        <end position="21"/>
    </location>
</feature>
<dbReference type="InterPro" id="IPR011701">
    <property type="entry name" value="MFS"/>
</dbReference>
<keyword evidence="10" id="KW-1185">Reference proteome</keyword>
<evidence type="ECO:0000256" key="6">
    <source>
        <dbReference type="SAM" id="MobiDB-lite"/>
    </source>
</evidence>
<evidence type="ECO:0000256" key="1">
    <source>
        <dbReference type="ARBA" id="ARBA00004141"/>
    </source>
</evidence>
<feature type="transmembrane region" description="Helical" evidence="7">
    <location>
        <begin position="185"/>
        <end position="203"/>
    </location>
</feature>
<feature type="transmembrane region" description="Helical" evidence="7">
    <location>
        <begin position="607"/>
        <end position="626"/>
    </location>
</feature>
<feature type="transmembrane region" description="Helical" evidence="7">
    <location>
        <begin position="209"/>
        <end position="231"/>
    </location>
</feature>
<dbReference type="InterPro" id="IPR020846">
    <property type="entry name" value="MFS_dom"/>
</dbReference>
<evidence type="ECO:0000256" key="5">
    <source>
        <dbReference type="ARBA" id="ARBA00023136"/>
    </source>
</evidence>
<evidence type="ECO:0000313" key="10">
    <source>
        <dbReference type="Proteomes" id="UP001521116"/>
    </source>
</evidence>
<evidence type="ECO:0000256" key="7">
    <source>
        <dbReference type="SAM" id="Phobius"/>
    </source>
</evidence>
<sequence>MTSGNASRASNQPSDGRNVSDNGLLPAFSTPGDFQTDEPDQPLPSSRAPQNDQAFDAKSRQANNTQDDRQLPSGISTQSGVTQLPLIDEDEQAERAKDKPVTWRSLPRKDQLVILTLARLSEPLTQTSLQAYMFYQLKSFDPSLPDSTISSQAGILQGAFTATQFVTAIAWGRVADSEWAGRKKVILIGLLGTAISALGFGFSKTFATAVVFRCLGGALNGNVGVMRTMIAEIIKEKKYQSRAFLLLPMTFNVGVIIGPILGGLLADPVASYPRFFGPGSVFGGKDGVGWMTKWPYALPNLVSAVFLFCSAMAIIFGLEETHEALQDNPDFGIRLRRWISSRVFHRHSEDGYEQIPTDDRPHTPNVPTDIEMATTPVTPTTPLFPDATAKRVRKQKLPLRRIWTRNVVLTFISHGFLSMHVGTLNNLWFIFLSTPRFDPAHPSPPSHTQQRLPFNFTGGLGLPPARIGLALAILGVIGLSLQLLVYPAVSTRLGTIRSYRSSLLLFPVAYAVIPFLALIPSRDPPPAAASGPLVWIGITAALVIVVSGRTFALPSGTILVNNCCPHPSVLGTIHGIGQSVSSGSRTLGPVIGGWAFGQGLRLGVVGLAWWVLACVAIVGAVAATFVREGNGHEIVLPGEEEKEDEDADQRRD</sequence>
<feature type="transmembrane region" description="Helical" evidence="7">
    <location>
        <begin position="501"/>
        <end position="521"/>
    </location>
</feature>
<dbReference type="Proteomes" id="UP001521116">
    <property type="component" value="Unassembled WGS sequence"/>
</dbReference>
<feature type="transmembrane region" description="Helical" evidence="7">
    <location>
        <begin position="243"/>
        <end position="266"/>
    </location>
</feature>
<comment type="caution">
    <text evidence="9">The sequence shown here is derived from an EMBL/GenBank/DDBJ whole genome shotgun (WGS) entry which is preliminary data.</text>
</comment>